<dbReference type="InterPro" id="IPR045862">
    <property type="entry name" value="Trf4-like"/>
</dbReference>
<dbReference type="SUPFAM" id="SSF81631">
    <property type="entry name" value="PAP/OAS1 substrate-binding domain"/>
    <property type="match status" value="1"/>
</dbReference>
<evidence type="ECO:0000313" key="2">
    <source>
        <dbReference type="EMBL" id="EFN50891.1"/>
    </source>
</evidence>
<reference evidence="2 3" key="1">
    <citation type="journal article" date="2010" name="Plant Cell">
        <title>The Chlorella variabilis NC64A genome reveals adaptation to photosymbiosis, coevolution with viruses, and cryptic sex.</title>
        <authorList>
            <person name="Blanc G."/>
            <person name="Duncan G."/>
            <person name="Agarkova I."/>
            <person name="Borodovsky M."/>
            <person name="Gurnon J."/>
            <person name="Kuo A."/>
            <person name="Lindquist E."/>
            <person name="Lucas S."/>
            <person name="Pangilinan J."/>
            <person name="Polle J."/>
            <person name="Salamov A."/>
            <person name="Terry A."/>
            <person name="Yamada T."/>
            <person name="Dunigan D.D."/>
            <person name="Grigoriev I.V."/>
            <person name="Claverie J.M."/>
            <person name="Van Etten J.L."/>
        </authorList>
    </citation>
    <scope>NUCLEOTIDE SEQUENCE [LARGE SCALE GENOMIC DNA]</scope>
    <source>
        <strain evidence="2 3">NC64A</strain>
    </source>
</reference>
<dbReference type="GO" id="GO:0031123">
    <property type="term" value="P:RNA 3'-end processing"/>
    <property type="evidence" value="ECO:0007669"/>
    <property type="project" value="TreeGrafter"/>
</dbReference>
<dbReference type="GeneID" id="17350357"/>
<dbReference type="Pfam" id="PF22600">
    <property type="entry name" value="MTPAP-like_central"/>
    <property type="match status" value="1"/>
</dbReference>
<feature type="domain" description="Poly(A) RNA polymerase mitochondrial-like central palm" evidence="1">
    <location>
        <begin position="162"/>
        <end position="261"/>
    </location>
</feature>
<dbReference type="InterPro" id="IPR043519">
    <property type="entry name" value="NT_sf"/>
</dbReference>
<dbReference type="GO" id="GO:0046872">
    <property type="term" value="F:metal ion binding"/>
    <property type="evidence" value="ECO:0007669"/>
    <property type="project" value="UniProtKB-KW"/>
</dbReference>
<keyword evidence="3" id="KW-1185">Reference proteome</keyword>
<dbReference type="PANTHER" id="PTHR23092:SF15">
    <property type="entry name" value="INACTIVE NON-CANONICAL POLY(A) RNA POLYMERASE PROTEIN TRF4-2-RELATED"/>
    <property type="match status" value="1"/>
</dbReference>
<dbReference type="FunCoup" id="E1ZTF1">
    <property type="interactions" value="979"/>
</dbReference>
<dbReference type="GO" id="GO:1990817">
    <property type="term" value="F:poly(A) RNA polymerase activity"/>
    <property type="evidence" value="ECO:0007669"/>
    <property type="project" value="InterPro"/>
</dbReference>
<dbReference type="OrthoDB" id="273917at2759"/>
<dbReference type="GO" id="GO:0031499">
    <property type="term" value="C:TRAMP complex"/>
    <property type="evidence" value="ECO:0007669"/>
    <property type="project" value="TreeGrafter"/>
</dbReference>
<dbReference type="Gene3D" id="1.10.1410.10">
    <property type="match status" value="1"/>
</dbReference>
<dbReference type="InterPro" id="IPR054708">
    <property type="entry name" value="MTPAP-like_central"/>
</dbReference>
<dbReference type="STRING" id="554065.E1ZTF1"/>
<accession>E1ZTF1</accession>
<organism evidence="3">
    <name type="scientific">Chlorella variabilis</name>
    <name type="common">Green alga</name>
    <dbReference type="NCBI Taxonomy" id="554065"/>
    <lineage>
        <taxon>Eukaryota</taxon>
        <taxon>Viridiplantae</taxon>
        <taxon>Chlorophyta</taxon>
        <taxon>core chlorophytes</taxon>
        <taxon>Trebouxiophyceae</taxon>
        <taxon>Chlorellales</taxon>
        <taxon>Chlorellaceae</taxon>
        <taxon>Chlorella clade</taxon>
        <taxon>Chlorella</taxon>
    </lineage>
</organism>
<dbReference type="EMBL" id="GL433871">
    <property type="protein sequence ID" value="EFN50891.1"/>
    <property type="molecule type" value="Genomic_DNA"/>
</dbReference>
<sequence>MAAADKGQPTEKLIRVHDEPGAVQFTYRRAAALSFSLGTGLAANGAAAADGLLAVVDERVQSVQPAVPPALEEELEDFISLDAPPAAAAAAVAAVQQRPSSAGAVGSLLDDYVSLGILDNPAAAGAAAAGAPKPAGSTRPQPLKRVPWMAALKGIRSPLLRLHQEIVEFCRYLAPSAEEQAQRQAAMDRIEAVVTSIWPKARLQAFGSFATGLYLPTSDVDAVVMGSGCADVPQGLKALANALARKNMAKNMQVRPSGWVPADAESGYNFDISFDVANGPEAAENVRALMDALPPMRPLVMVLKVFLQQRELNEVYSGGLGSYALLVMVATFLQLHPSRQPPGDCGRHPCCLLPCLEGCLGVLLVDFLRLYGRALNNVEVGGAVMSLICNCLDAATESCHSCPQPDRPFLYSVEDPNDPTNDLGRNSYNISRVRGMGSLFLGGLFAMHAPGWRAWETSRRAVLAACSEAPSLTCCLPCLPQVRMAFDWAYCQIIAPAELGTSLLQRVIR</sequence>
<dbReference type="Proteomes" id="UP000008141">
    <property type="component" value="Unassembled WGS sequence"/>
</dbReference>
<dbReference type="InParanoid" id="E1ZTF1"/>
<evidence type="ECO:0000259" key="1">
    <source>
        <dbReference type="Pfam" id="PF22600"/>
    </source>
</evidence>
<dbReference type="RefSeq" id="XP_005842993.1">
    <property type="nucleotide sequence ID" value="XM_005842931.1"/>
</dbReference>
<name>E1ZTF1_CHLVA</name>
<dbReference type="eggNOG" id="KOG1906">
    <property type="taxonomic scope" value="Eukaryota"/>
</dbReference>
<dbReference type="GO" id="GO:0043634">
    <property type="term" value="P:polyadenylation-dependent ncRNA catabolic process"/>
    <property type="evidence" value="ECO:0007669"/>
    <property type="project" value="TreeGrafter"/>
</dbReference>
<dbReference type="GO" id="GO:0005730">
    <property type="term" value="C:nucleolus"/>
    <property type="evidence" value="ECO:0007669"/>
    <property type="project" value="TreeGrafter"/>
</dbReference>
<gene>
    <name evidence="2" type="ORF">CHLNCDRAFT_37639</name>
</gene>
<evidence type="ECO:0000313" key="3">
    <source>
        <dbReference type="Proteomes" id="UP000008141"/>
    </source>
</evidence>
<dbReference type="Gene3D" id="3.30.460.10">
    <property type="entry name" value="Beta Polymerase, domain 2"/>
    <property type="match status" value="1"/>
</dbReference>
<dbReference type="AlphaFoldDB" id="E1ZTF1"/>
<protein>
    <recommendedName>
        <fullName evidence="1">Poly(A) RNA polymerase mitochondrial-like central palm domain-containing protein</fullName>
    </recommendedName>
</protein>
<dbReference type="SUPFAM" id="SSF81301">
    <property type="entry name" value="Nucleotidyltransferase"/>
    <property type="match status" value="1"/>
</dbReference>
<dbReference type="KEGG" id="cvr:CHLNCDRAFT_37639"/>
<dbReference type="GO" id="GO:0003729">
    <property type="term" value="F:mRNA binding"/>
    <property type="evidence" value="ECO:0007669"/>
    <property type="project" value="TreeGrafter"/>
</dbReference>
<dbReference type="PANTHER" id="PTHR23092">
    <property type="entry name" value="POLY(A) RNA POLYMERASE"/>
    <property type="match status" value="1"/>
</dbReference>
<dbReference type="CDD" id="cd05402">
    <property type="entry name" value="NT_PAP_TUTase"/>
    <property type="match status" value="1"/>
</dbReference>
<proteinExistence type="predicted"/>